<name>A0A538T2Y8_UNCEI</name>
<evidence type="ECO:0000256" key="1">
    <source>
        <dbReference type="SAM" id="MobiDB-lite"/>
    </source>
</evidence>
<organism evidence="3 4">
    <name type="scientific">Eiseniibacteriota bacterium</name>
    <dbReference type="NCBI Taxonomy" id="2212470"/>
    <lineage>
        <taxon>Bacteria</taxon>
        <taxon>Candidatus Eiseniibacteriota</taxon>
    </lineage>
</organism>
<feature type="compositionally biased region" description="Low complexity" evidence="1">
    <location>
        <begin position="120"/>
        <end position="129"/>
    </location>
</feature>
<accession>A0A538T2Y8</accession>
<gene>
    <name evidence="3" type="ORF">E6K72_03050</name>
</gene>
<keyword evidence="2" id="KW-0732">Signal</keyword>
<proteinExistence type="predicted"/>
<dbReference type="EMBL" id="VBOS01000094">
    <property type="protein sequence ID" value="TMQ57991.1"/>
    <property type="molecule type" value="Genomic_DNA"/>
</dbReference>
<feature type="signal peptide" evidence="2">
    <location>
        <begin position="1"/>
        <end position="26"/>
    </location>
</feature>
<dbReference type="AlphaFoldDB" id="A0A538T2Y8"/>
<feature type="chain" id="PRO_5021844336" description="Outer membrane protein beta-barrel domain-containing protein" evidence="2">
    <location>
        <begin position="27"/>
        <end position="317"/>
    </location>
</feature>
<evidence type="ECO:0000313" key="4">
    <source>
        <dbReference type="Proteomes" id="UP000317716"/>
    </source>
</evidence>
<evidence type="ECO:0008006" key="5">
    <source>
        <dbReference type="Google" id="ProtNLM"/>
    </source>
</evidence>
<evidence type="ECO:0000256" key="2">
    <source>
        <dbReference type="SAM" id="SignalP"/>
    </source>
</evidence>
<evidence type="ECO:0000313" key="3">
    <source>
        <dbReference type="EMBL" id="TMQ57991.1"/>
    </source>
</evidence>
<reference evidence="3 4" key="1">
    <citation type="journal article" date="2019" name="Nat. Microbiol.">
        <title>Mediterranean grassland soil C-N compound turnover is dependent on rainfall and depth, and is mediated by genomically divergent microorganisms.</title>
        <authorList>
            <person name="Diamond S."/>
            <person name="Andeer P.F."/>
            <person name="Li Z."/>
            <person name="Crits-Christoph A."/>
            <person name="Burstein D."/>
            <person name="Anantharaman K."/>
            <person name="Lane K.R."/>
            <person name="Thomas B.C."/>
            <person name="Pan C."/>
            <person name="Northen T.R."/>
            <person name="Banfield J.F."/>
        </authorList>
    </citation>
    <scope>NUCLEOTIDE SEQUENCE [LARGE SCALE GENOMIC DNA]</scope>
    <source>
        <strain evidence="3">WS_2</strain>
    </source>
</reference>
<comment type="caution">
    <text evidence="3">The sequence shown here is derived from an EMBL/GenBank/DDBJ whole genome shotgun (WGS) entry which is preliminary data.</text>
</comment>
<feature type="region of interest" description="Disordered" evidence="1">
    <location>
        <begin position="110"/>
        <end position="129"/>
    </location>
</feature>
<protein>
    <recommendedName>
        <fullName evidence="5">Outer membrane protein beta-barrel domain-containing protein</fullName>
    </recommendedName>
</protein>
<dbReference type="Proteomes" id="UP000317716">
    <property type="component" value="Unassembled WGS sequence"/>
</dbReference>
<sequence>MKPHPILGAALTLVALVVPAHVPAQALPALAPPVVATVVPTALTLTAPDALAGLDFGVAAGYRREVFLAPRGWVRYGPGWPGLYATRWGGPFVYHPYRRWRSEAVMFEPRRPASPPPSPHASEPPRASSSRIVVPLQIHGGFFAHEENAPRSYAAGLRGGPAIDRHLQVGVGVDWYHRTDSEREVVADTLQAGQPVKVTRVLSQASSDLIPIQAFLQLSVGRGLVPYAGIAGEYQFLVLSATDHVTGAGYKANFGGLGWQAWGGLGLDIGRSRLFGEVFVNAGDVERDVRDPVSGTAYRESINADGGGLRCGLSWGF</sequence>